<dbReference type="InterPro" id="IPR032221">
    <property type="entry name" value="DUF5040"/>
</dbReference>
<feature type="signal peptide" evidence="1">
    <location>
        <begin position="1"/>
        <end position="19"/>
    </location>
</feature>
<dbReference type="Proteomes" id="UP000283310">
    <property type="component" value="Unassembled WGS sequence"/>
</dbReference>
<dbReference type="SUPFAM" id="SSF52266">
    <property type="entry name" value="SGNH hydrolase"/>
    <property type="match status" value="1"/>
</dbReference>
<feature type="chain" id="PRO_5019224536" evidence="1">
    <location>
        <begin position="20"/>
        <end position="249"/>
    </location>
</feature>
<dbReference type="RefSeq" id="WP_117904381.1">
    <property type="nucleotide sequence ID" value="NZ_JADNPL010000022.1"/>
</dbReference>
<comment type="caution">
    <text evidence="2">The sequence shown here is derived from an EMBL/GenBank/DDBJ whole genome shotgun (WGS) entry which is preliminary data.</text>
</comment>
<keyword evidence="1" id="KW-0732">Signal</keyword>
<dbReference type="EMBL" id="QRTW01000024">
    <property type="protein sequence ID" value="RGR11097.1"/>
    <property type="molecule type" value="Genomic_DNA"/>
</dbReference>
<evidence type="ECO:0000313" key="3">
    <source>
        <dbReference type="Proteomes" id="UP000283310"/>
    </source>
</evidence>
<evidence type="ECO:0000313" key="2">
    <source>
        <dbReference type="EMBL" id="RGR11097.1"/>
    </source>
</evidence>
<proteinExistence type="predicted"/>
<protein>
    <submittedName>
        <fullName evidence="2">DUF5040 domain-containing protein</fullName>
    </submittedName>
</protein>
<evidence type="ECO:0000256" key="1">
    <source>
        <dbReference type="SAM" id="SignalP"/>
    </source>
</evidence>
<sequence length="249" mass="28713">MKKLIFLFFFSLLSIVICAQEYTLFLTGASFAAPGNGWFELGCKSLGVKAINRAVSGESIADTANKMAEGTLYSREEFEEMDAFVIMHVHEKDVYNEDRLKNDYKDYSLPFDNSDYASCFDYVIKRYISDCYNLKDDVNSKYYGSKFGKPAVIILCTHWNDSRKIYNSSARKLTEKWGLPIVEFDKNIGFSSNHKHPITGNSFSLIFTDDKQIVHDREQGWHPLHGEDSYLQRRMAAIFAETVRKIFLF</sequence>
<dbReference type="AlphaFoldDB" id="A0A412DH09"/>
<gene>
    <name evidence="2" type="ORF">DWY65_12690</name>
</gene>
<organism evidence="2 3">
    <name type="scientific">Bacteroides stercoris</name>
    <dbReference type="NCBI Taxonomy" id="46506"/>
    <lineage>
        <taxon>Bacteria</taxon>
        <taxon>Pseudomonadati</taxon>
        <taxon>Bacteroidota</taxon>
        <taxon>Bacteroidia</taxon>
        <taxon>Bacteroidales</taxon>
        <taxon>Bacteroidaceae</taxon>
        <taxon>Bacteroides</taxon>
    </lineage>
</organism>
<dbReference type="Pfam" id="PF16443">
    <property type="entry name" value="DUF5040"/>
    <property type="match status" value="1"/>
</dbReference>
<reference evidence="2 3" key="1">
    <citation type="submission" date="2018-08" db="EMBL/GenBank/DDBJ databases">
        <title>A genome reference for cultivated species of the human gut microbiota.</title>
        <authorList>
            <person name="Zou Y."/>
            <person name="Xue W."/>
            <person name="Luo G."/>
        </authorList>
    </citation>
    <scope>NUCLEOTIDE SEQUENCE [LARGE SCALE GENOMIC DNA]</scope>
    <source>
        <strain evidence="2 3">AF26-20BH</strain>
    </source>
</reference>
<accession>A0A412DH09</accession>
<name>A0A412DH09_BACSE</name>